<evidence type="ECO:0000259" key="1">
    <source>
        <dbReference type="PROSITE" id="PS50097"/>
    </source>
</evidence>
<organism evidence="4">
    <name type="scientific">Rodentolepis nana</name>
    <name type="common">Dwarf tapeworm</name>
    <name type="synonym">Hymenolepis nana</name>
    <dbReference type="NCBI Taxonomy" id="102285"/>
    <lineage>
        <taxon>Eukaryota</taxon>
        <taxon>Metazoa</taxon>
        <taxon>Spiralia</taxon>
        <taxon>Lophotrochozoa</taxon>
        <taxon>Platyhelminthes</taxon>
        <taxon>Cestoda</taxon>
        <taxon>Eucestoda</taxon>
        <taxon>Cyclophyllidea</taxon>
        <taxon>Hymenolepididae</taxon>
        <taxon>Rodentolepis</taxon>
    </lineage>
</organism>
<dbReference type="InterPro" id="IPR011333">
    <property type="entry name" value="SKP1/BTB/POZ_sf"/>
</dbReference>
<evidence type="ECO:0000313" key="3">
    <source>
        <dbReference type="Proteomes" id="UP000278807"/>
    </source>
</evidence>
<proteinExistence type="predicted"/>
<dbReference type="PROSITE" id="PS50097">
    <property type="entry name" value="BTB"/>
    <property type="match status" value="1"/>
</dbReference>
<dbReference type="InterPro" id="IPR000210">
    <property type="entry name" value="BTB/POZ_dom"/>
</dbReference>
<gene>
    <name evidence="2" type="ORF">HNAJ_LOCUS10404</name>
</gene>
<dbReference type="Pfam" id="PF00651">
    <property type="entry name" value="BTB"/>
    <property type="match status" value="1"/>
</dbReference>
<dbReference type="Gene3D" id="3.30.710.10">
    <property type="entry name" value="Potassium Channel Kv1.1, Chain A"/>
    <property type="match status" value="1"/>
</dbReference>
<sequence>ILITYFPLFKPAFCLTECFYLHWFSSRSDENSSSEKDDDHEREVYDFREPFLFSDMVLLVENEKLHCHRAILSLYSPVFKAMFQSRFEVTSLSACVRVSLLLSSLVLNCDLNIIRSNEYFFYNLYLQSFPSVGLLIPCAT</sequence>
<name>A0A0R3TS13_RODNA</name>
<dbReference type="EMBL" id="UZAE01013034">
    <property type="protein sequence ID" value="VDO07870.1"/>
    <property type="molecule type" value="Genomic_DNA"/>
</dbReference>
<feature type="domain" description="BTB" evidence="1">
    <location>
        <begin position="54"/>
        <end position="123"/>
    </location>
</feature>
<keyword evidence="3" id="KW-1185">Reference proteome</keyword>
<dbReference type="AlphaFoldDB" id="A0A0R3TS13"/>
<protein>
    <submittedName>
        <fullName evidence="4">BTB domain-containing protein</fullName>
    </submittedName>
</protein>
<dbReference type="OrthoDB" id="437903at2759"/>
<dbReference type="Proteomes" id="UP000278807">
    <property type="component" value="Unassembled WGS sequence"/>
</dbReference>
<dbReference type="SUPFAM" id="SSF54695">
    <property type="entry name" value="POZ domain"/>
    <property type="match status" value="1"/>
</dbReference>
<evidence type="ECO:0000313" key="4">
    <source>
        <dbReference type="WBParaSite" id="HNAJ_0001040901-mRNA-1"/>
    </source>
</evidence>
<dbReference type="WBParaSite" id="HNAJ_0001040901-mRNA-1">
    <property type="protein sequence ID" value="HNAJ_0001040901-mRNA-1"/>
    <property type="gene ID" value="HNAJ_0001040901"/>
</dbReference>
<evidence type="ECO:0000313" key="2">
    <source>
        <dbReference type="EMBL" id="VDO07870.1"/>
    </source>
</evidence>
<dbReference type="STRING" id="102285.A0A0R3TS13"/>
<reference evidence="2 3" key="2">
    <citation type="submission" date="2018-11" db="EMBL/GenBank/DDBJ databases">
        <authorList>
            <consortium name="Pathogen Informatics"/>
        </authorList>
    </citation>
    <scope>NUCLEOTIDE SEQUENCE [LARGE SCALE GENOMIC DNA]</scope>
</reference>
<accession>A0A0R3TS13</accession>
<dbReference type="CDD" id="cd18186">
    <property type="entry name" value="BTB_POZ_ZBTB_KLHL-like"/>
    <property type="match status" value="1"/>
</dbReference>
<reference evidence="4" key="1">
    <citation type="submission" date="2017-02" db="UniProtKB">
        <authorList>
            <consortium name="WormBaseParasite"/>
        </authorList>
    </citation>
    <scope>IDENTIFICATION</scope>
</reference>